<evidence type="ECO:0000259" key="2">
    <source>
        <dbReference type="SMART" id="SM01007"/>
    </source>
</evidence>
<gene>
    <name evidence="3" type="ORF">PAC_16253</name>
</gene>
<feature type="domain" description="Class II aldolase/adducin N-terminal" evidence="2">
    <location>
        <begin position="50"/>
        <end position="248"/>
    </location>
</feature>
<accession>A0A1L7XMT7</accession>
<dbReference type="InterPro" id="IPR001303">
    <property type="entry name" value="Aldolase_II/adducin_N"/>
</dbReference>
<evidence type="ECO:0000313" key="3">
    <source>
        <dbReference type="EMBL" id="CZR66352.1"/>
    </source>
</evidence>
<dbReference type="STRING" id="576137.A0A1L7XMT7"/>
<dbReference type="SUPFAM" id="SSF53639">
    <property type="entry name" value="AraD/HMP-PK domain-like"/>
    <property type="match status" value="1"/>
</dbReference>
<evidence type="ECO:0000256" key="1">
    <source>
        <dbReference type="SAM" id="MobiDB-lite"/>
    </source>
</evidence>
<keyword evidence="4" id="KW-1185">Reference proteome</keyword>
<dbReference type="InterPro" id="IPR036409">
    <property type="entry name" value="Aldolase_II/adducin_N_sf"/>
</dbReference>
<dbReference type="FunFam" id="3.40.225.10:FF:000009">
    <property type="entry name" value="Class II aldolase/adducin N-terminal"/>
    <property type="match status" value="1"/>
</dbReference>
<organism evidence="3 4">
    <name type="scientific">Phialocephala subalpina</name>
    <dbReference type="NCBI Taxonomy" id="576137"/>
    <lineage>
        <taxon>Eukaryota</taxon>
        <taxon>Fungi</taxon>
        <taxon>Dikarya</taxon>
        <taxon>Ascomycota</taxon>
        <taxon>Pezizomycotina</taxon>
        <taxon>Leotiomycetes</taxon>
        <taxon>Helotiales</taxon>
        <taxon>Mollisiaceae</taxon>
        <taxon>Phialocephala</taxon>
        <taxon>Phialocephala fortinii species complex</taxon>
    </lineage>
</organism>
<dbReference type="GO" id="GO:0005856">
    <property type="term" value="C:cytoskeleton"/>
    <property type="evidence" value="ECO:0007669"/>
    <property type="project" value="TreeGrafter"/>
</dbReference>
<reference evidence="3 4" key="1">
    <citation type="submission" date="2016-03" db="EMBL/GenBank/DDBJ databases">
        <authorList>
            <person name="Ploux O."/>
        </authorList>
    </citation>
    <scope>NUCLEOTIDE SEQUENCE [LARGE SCALE GENOMIC DNA]</scope>
    <source>
        <strain evidence="3 4">UAMH 11012</strain>
    </source>
</reference>
<dbReference type="Pfam" id="PF00596">
    <property type="entry name" value="Aldolase_II"/>
    <property type="match status" value="2"/>
</dbReference>
<sequence length="312" mass="33833">MAPAVTEVASHPAIKPTYKSGDPSLTLPEDVPTGPPTFTDKYEERKYLKHRLALAFRIFAKFGFCEGVAGHITLRDPVDPQNFWVNPFGRSPIPNGTPHRSSILGLHFSLITPDDLILVSHDGKVIGGGRNRFLNYAAFAIHSEIHTARPDVVCAAHSHSTFGRAFCATGRTLDPITQDSCVFYNDHVLYPTFAGVVLASDEGKHIAAALGNKKAILLGNHGLLTAARSIEETVAYFVLLDKCCEVQLAADASAAGSGKPLVMIGHEEAVSTWRAVGTKENGYFQGLPLFQTVEHELGERTFLGRGVEPLYN</sequence>
<dbReference type="InterPro" id="IPR051017">
    <property type="entry name" value="Aldolase-II_Adducin_sf"/>
</dbReference>
<protein>
    <submittedName>
        <fullName evidence="3">Related to ribulose-5-phosphate 4-epimerase and related epimerases and aldolases</fullName>
    </submittedName>
</protein>
<dbReference type="PANTHER" id="PTHR10672">
    <property type="entry name" value="ADDUCIN"/>
    <property type="match status" value="1"/>
</dbReference>
<dbReference type="EMBL" id="FJOG01000036">
    <property type="protein sequence ID" value="CZR66352.1"/>
    <property type="molecule type" value="Genomic_DNA"/>
</dbReference>
<dbReference type="OrthoDB" id="3238794at2759"/>
<proteinExistence type="predicted"/>
<dbReference type="Gene3D" id="3.40.225.10">
    <property type="entry name" value="Class II aldolase/adducin N-terminal domain"/>
    <property type="match status" value="1"/>
</dbReference>
<dbReference type="PANTHER" id="PTHR10672:SF41">
    <property type="entry name" value="CLASS II ALDOLASE_ADDUCIN DOMAIN PROTEIN (AFU_ORTHOLOGUE AFUA_3G01330)"/>
    <property type="match status" value="1"/>
</dbReference>
<name>A0A1L7XMT7_9HELO</name>
<dbReference type="Proteomes" id="UP000184330">
    <property type="component" value="Unassembled WGS sequence"/>
</dbReference>
<evidence type="ECO:0000313" key="4">
    <source>
        <dbReference type="Proteomes" id="UP000184330"/>
    </source>
</evidence>
<feature type="region of interest" description="Disordered" evidence="1">
    <location>
        <begin position="1"/>
        <end position="38"/>
    </location>
</feature>
<dbReference type="GO" id="GO:0051015">
    <property type="term" value="F:actin filament binding"/>
    <property type="evidence" value="ECO:0007669"/>
    <property type="project" value="TreeGrafter"/>
</dbReference>
<dbReference type="AlphaFoldDB" id="A0A1L7XMT7"/>
<dbReference type="SMART" id="SM01007">
    <property type="entry name" value="Aldolase_II"/>
    <property type="match status" value="1"/>
</dbReference>